<accession>A0A2G5B8S3</accession>
<evidence type="ECO:0000313" key="2">
    <source>
        <dbReference type="Proteomes" id="UP000242474"/>
    </source>
</evidence>
<evidence type="ECO:0000313" key="1">
    <source>
        <dbReference type="EMBL" id="PIA15418.1"/>
    </source>
</evidence>
<proteinExistence type="predicted"/>
<reference evidence="1 2" key="1">
    <citation type="journal article" date="2015" name="Genome Biol. Evol.">
        <title>Phylogenomic analyses indicate that early fungi evolved digesting cell walls of algal ancestors of land plants.</title>
        <authorList>
            <person name="Chang Y."/>
            <person name="Wang S."/>
            <person name="Sekimoto S."/>
            <person name="Aerts A.L."/>
            <person name="Choi C."/>
            <person name="Clum A."/>
            <person name="LaButti K.M."/>
            <person name="Lindquist E.A."/>
            <person name="Yee Ngan C."/>
            <person name="Ohm R.A."/>
            <person name="Salamov A.A."/>
            <person name="Grigoriev I.V."/>
            <person name="Spatafora J.W."/>
            <person name="Berbee M.L."/>
        </authorList>
    </citation>
    <scope>NUCLEOTIDE SEQUENCE [LARGE SCALE GENOMIC DNA]</scope>
    <source>
        <strain evidence="1 2">NRRL 1564</strain>
    </source>
</reference>
<name>A0A2G5B8S3_COERN</name>
<sequence length="179" mass="20043">MGLDKCPRKLRNFAAAFYKLVIPQTGTLVHGLLISKEDPRLTGFKTYRWVDAFKSAMDEYGASNIHTPHLDKLIIYVDTTPGCDNVFPVVDVSSISREQGVGGSMERAQSSISNVARYKRKVVENIFYIEDKRQIPKKASHANPQYLLSISLSLSFFFLRKNAVVSVVTNIEGASYACF</sequence>
<dbReference type="EMBL" id="KZ303507">
    <property type="protein sequence ID" value="PIA15418.1"/>
    <property type="molecule type" value="Genomic_DNA"/>
</dbReference>
<keyword evidence="2" id="KW-1185">Reference proteome</keyword>
<gene>
    <name evidence="1" type="ORF">COEREDRAFT_87834</name>
</gene>
<dbReference type="Proteomes" id="UP000242474">
    <property type="component" value="Unassembled WGS sequence"/>
</dbReference>
<organism evidence="1 2">
    <name type="scientific">Coemansia reversa (strain ATCC 12441 / NRRL 1564)</name>
    <dbReference type="NCBI Taxonomy" id="763665"/>
    <lineage>
        <taxon>Eukaryota</taxon>
        <taxon>Fungi</taxon>
        <taxon>Fungi incertae sedis</taxon>
        <taxon>Zoopagomycota</taxon>
        <taxon>Kickxellomycotina</taxon>
        <taxon>Kickxellomycetes</taxon>
        <taxon>Kickxellales</taxon>
        <taxon>Kickxellaceae</taxon>
        <taxon>Coemansia</taxon>
    </lineage>
</organism>
<protein>
    <submittedName>
        <fullName evidence="1">Uncharacterized protein</fullName>
    </submittedName>
</protein>
<dbReference type="AlphaFoldDB" id="A0A2G5B8S3"/>